<name>A0A0R3UM56_MESCO</name>
<proteinExistence type="predicted"/>
<dbReference type="AlphaFoldDB" id="A0A0R3UM56"/>
<dbReference type="EMBL" id="UXSR01005578">
    <property type="protein sequence ID" value="VDD82809.1"/>
    <property type="molecule type" value="Genomic_DNA"/>
</dbReference>
<keyword evidence="3" id="KW-1185">Reference proteome</keyword>
<evidence type="ECO:0000313" key="2">
    <source>
        <dbReference type="EMBL" id="VDD82809.1"/>
    </source>
</evidence>
<sequence>MWEYKFLGPKVKCLCTLIHLEEWLCEAGRIDTSEMLARRGVFGVVVVVVVLCVLIVAGAPIVDTNVTESMFNVTSTDASTTASLVNVSMDELTTTWNYTTSTEVPEIIVFVNEKNPSDPPNLNVTSTTKDLNEKLNKAERVGAIVGCVLAIFIIIAIVAIYLLYRKSHQESTHF</sequence>
<gene>
    <name evidence="2" type="ORF">MCOS_LOCUS8812</name>
</gene>
<evidence type="ECO:0000313" key="3">
    <source>
        <dbReference type="Proteomes" id="UP000267029"/>
    </source>
</evidence>
<protein>
    <submittedName>
        <fullName evidence="2">Uncharacterized protein</fullName>
    </submittedName>
</protein>
<evidence type="ECO:0000256" key="1">
    <source>
        <dbReference type="SAM" id="Phobius"/>
    </source>
</evidence>
<feature type="transmembrane region" description="Helical" evidence="1">
    <location>
        <begin position="41"/>
        <end position="62"/>
    </location>
</feature>
<keyword evidence="1" id="KW-0812">Transmembrane</keyword>
<organism evidence="2 3">
    <name type="scientific">Mesocestoides corti</name>
    <name type="common">Flatworm</name>
    <dbReference type="NCBI Taxonomy" id="53468"/>
    <lineage>
        <taxon>Eukaryota</taxon>
        <taxon>Metazoa</taxon>
        <taxon>Spiralia</taxon>
        <taxon>Lophotrochozoa</taxon>
        <taxon>Platyhelminthes</taxon>
        <taxon>Cestoda</taxon>
        <taxon>Eucestoda</taxon>
        <taxon>Cyclophyllidea</taxon>
        <taxon>Mesocestoididae</taxon>
        <taxon>Mesocestoides</taxon>
    </lineage>
</organism>
<keyword evidence="1" id="KW-1133">Transmembrane helix</keyword>
<dbReference type="Proteomes" id="UP000267029">
    <property type="component" value="Unassembled WGS sequence"/>
</dbReference>
<accession>A0A0R3UM56</accession>
<feature type="transmembrane region" description="Helical" evidence="1">
    <location>
        <begin position="141"/>
        <end position="164"/>
    </location>
</feature>
<keyword evidence="1" id="KW-0472">Membrane</keyword>
<reference evidence="2 3" key="1">
    <citation type="submission" date="2018-10" db="EMBL/GenBank/DDBJ databases">
        <authorList>
            <consortium name="Pathogen Informatics"/>
        </authorList>
    </citation>
    <scope>NUCLEOTIDE SEQUENCE [LARGE SCALE GENOMIC DNA]</scope>
</reference>
<dbReference type="OrthoDB" id="6285151at2759"/>